<accession>A0A1V2K046</accession>
<dbReference type="RefSeq" id="WP_076953805.1">
    <property type="nucleotide sequence ID" value="NZ_MNPW01000012.1"/>
</dbReference>
<dbReference type="AlphaFoldDB" id="A0A1V2K046"/>
<reference evidence="1 2" key="1">
    <citation type="submission" date="2016-10" db="EMBL/GenBank/DDBJ databases">
        <title>Pseudomonas lactis sp. nov. and Pseudomonas paralactis sp. nov., isolated from bovine raw milk.</title>
        <authorList>
            <person name="Von Neubeck M."/>
            <person name="Huptas C."/>
            <person name="Glueck C."/>
            <person name="Krewinkel M."/>
            <person name="Stoeckel M."/>
            <person name="Stressler T."/>
            <person name="Fischer L."/>
            <person name="Hinrichs J."/>
            <person name="Scherer S."/>
            <person name="Wenning M."/>
        </authorList>
    </citation>
    <scope>NUCLEOTIDE SEQUENCE [LARGE SCALE GENOMIC DNA]</scope>
    <source>
        <strain evidence="1 2">DSM 17516</strain>
    </source>
</reference>
<evidence type="ECO:0000313" key="1">
    <source>
        <dbReference type="EMBL" id="ONH51117.1"/>
    </source>
</evidence>
<dbReference type="InterPro" id="IPR001920">
    <property type="entry name" value="Asp/Glu_race"/>
</dbReference>
<dbReference type="OrthoDB" id="6497321at2"/>
<organism evidence="1 2">
    <name type="scientific">Pseudomonas cedrina subsp. cedrina</name>
    <dbReference type="NCBI Taxonomy" id="76762"/>
    <lineage>
        <taxon>Bacteria</taxon>
        <taxon>Pseudomonadati</taxon>
        <taxon>Pseudomonadota</taxon>
        <taxon>Gammaproteobacteria</taxon>
        <taxon>Pseudomonadales</taxon>
        <taxon>Pseudomonadaceae</taxon>
        <taxon>Pseudomonas</taxon>
    </lineage>
</organism>
<gene>
    <name evidence="1" type="ORF">BLL36_22355</name>
</gene>
<dbReference type="EMBL" id="MNPW01000012">
    <property type="protein sequence ID" value="ONH51117.1"/>
    <property type="molecule type" value="Genomic_DNA"/>
</dbReference>
<dbReference type="InterPro" id="IPR015942">
    <property type="entry name" value="Asp/Glu/hydantoin_racemase"/>
</dbReference>
<comment type="caution">
    <text evidence="1">The sequence shown here is derived from an EMBL/GenBank/DDBJ whole genome shotgun (WGS) entry which is preliminary data.</text>
</comment>
<dbReference type="Proteomes" id="UP000189295">
    <property type="component" value="Unassembled WGS sequence"/>
</dbReference>
<name>A0A1V2K046_PSECE</name>
<protein>
    <submittedName>
        <fullName evidence="1">Asp/Glu racemase</fullName>
    </submittedName>
</protein>
<dbReference type="GO" id="GO:0047661">
    <property type="term" value="F:amino-acid racemase activity"/>
    <property type="evidence" value="ECO:0007669"/>
    <property type="project" value="InterPro"/>
</dbReference>
<sequence length="227" mass="23130">MRIACLHTATSNIGVFDTAAKALGIDPEVILHEVRADLLAAAEHAGHLTDEIAESTASALLALARRADVVVLTCSTLGPSIESIPAGAQVPILRTDEALATQAIRSGNKIVVLCAVETTLETTSRLFHKAARQSNAVIDVQLVAGAWSLFKASDIDAYLTTIARAADQAYEAGASVVALAQASMSAAAGLVMSGPPPLSSATAGLTAAMQAIAVNAAAPPSRATPER</sequence>
<dbReference type="Pfam" id="PF01177">
    <property type="entry name" value="Asp_Glu_race"/>
    <property type="match status" value="1"/>
</dbReference>
<evidence type="ECO:0000313" key="2">
    <source>
        <dbReference type="Proteomes" id="UP000189295"/>
    </source>
</evidence>
<proteinExistence type="predicted"/>
<dbReference type="Gene3D" id="3.40.50.1860">
    <property type="match status" value="2"/>
</dbReference>